<evidence type="ECO:0000256" key="1">
    <source>
        <dbReference type="SAM" id="MobiDB-lite"/>
    </source>
</evidence>
<organism evidence="2 3">
    <name type="scientific">Anaeromicrobium sediminis</name>
    <dbReference type="NCBI Taxonomy" id="1478221"/>
    <lineage>
        <taxon>Bacteria</taxon>
        <taxon>Bacillati</taxon>
        <taxon>Bacillota</taxon>
        <taxon>Clostridia</taxon>
        <taxon>Peptostreptococcales</taxon>
        <taxon>Thermotaleaceae</taxon>
        <taxon>Anaeromicrobium</taxon>
    </lineage>
</organism>
<reference evidence="2 3" key="1">
    <citation type="submission" date="2017-06" db="EMBL/GenBank/DDBJ databases">
        <title>Draft genome sequence of anaerobic fermentative bacterium Anaeromicrobium sediminis DY2726D isolated from West Pacific Ocean sediments.</title>
        <authorList>
            <person name="Zeng X."/>
        </authorList>
    </citation>
    <scope>NUCLEOTIDE SEQUENCE [LARGE SCALE GENOMIC DNA]</scope>
    <source>
        <strain evidence="2 3">DY2726D</strain>
    </source>
</reference>
<sequence>MNNIVPRENYELIGPIEEEISLTRLLPIAASNPAALVLIPFAFIAFNKNIKGATTSGATSERRKRKPRPKVKKERAGILDQKSIDKVSYLLDTLEKASSLNDAKKSANKTHKTNFNFMKEAIDILGGSQSKEIMQSVSNVVTLMDRARDIKNIANLKKVFTSDSANFSDQIDTVVQTIKPMLSKQQFQNVENFKKMAQMMKVMSALNMDDDDDDDDLAVDTDVEVSTVDDAPIQVEEEDFKELETDQEEDIPTTEKVSNVDDNDIFEELTTIKDNDELEESQ</sequence>
<accession>A0A267MPM3</accession>
<dbReference type="OrthoDB" id="1954072at2"/>
<dbReference type="RefSeq" id="WP_095131269.1">
    <property type="nucleotide sequence ID" value="NZ_NIBG01000002.1"/>
</dbReference>
<gene>
    <name evidence="2" type="ORF">CCE28_04185</name>
</gene>
<name>A0A267MPM3_9FIRM</name>
<protein>
    <submittedName>
        <fullName evidence="2">Uncharacterized protein</fullName>
    </submittedName>
</protein>
<comment type="caution">
    <text evidence="2">The sequence shown here is derived from an EMBL/GenBank/DDBJ whole genome shotgun (WGS) entry which is preliminary data.</text>
</comment>
<evidence type="ECO:0000313" key="2">
    <source>
        <dbReference type="EMBL" id="PAB60743.1"/>
    </source>
</evidence>
<proteinExistence type="predicted"/>
<dbReference type="Proteomes" id="UP000216024">
    <property type="component" value="Unassembled WGS sequence"/>
</dbReference>
<keyword evidence="3" id="KW-1185">Reference proteome</keyword>
<dbReference type="EMBL" id="NIBG01000002">
    <property type="protein sequence ID" value="PAB60743.1"/>
    <property type="molecule type" value="Genomic_DNA"/>
</dbReference>
<evidence type="ECO:0000313" key="3">
    <source>
        <dbReference type="Proteomes" id="UP000216024"/>
    </source>
</evidence>
<dbReference type="AlphaFoldDB" id="A0A267MPM3"/>
<feature type="region of interest" description="Disordered" evidence="1">
    <location>
        <begin position="54"/>
        <end position="75"/>
    </location>
</feature>
<feature type="compositionally biased region" description="Basic residues" evidence="1">
    <location>
        <begin position="62"/>
        <end position="73"/>
    </location>
</feature>